<dbReference type="EMBL" id="GGEC01034427">
    <property type="protein sequence ID" value="MBX14911.1"/>
    <property type="molecule type" value="Transcribed_RNA"/>
</dbReference>
<organism evidence="1">
    <name type="scientific">Rhizophora mucronata</name>
    <name type="common">Asiatic mangrove</name>
    <dbReference type="NCBI Taxonomy" id="61149"/>
    <lineage>
        <taxon>Eukaryota</taxon>
        <taxon>Viridiplantae</taxon>
        <taxon>Streptophyta</taxon>
        <taxon>Embryophyta</taxon>
        <taxon>Tracheophyta</taxon>
        <taxon>Spermatophyta</taxon>
        <taxon>Magnoliopsida</taxon>
        <taxon>eudicotyledons</taxon>
        <taxon>Gunneridae</taxon>
        <taxon>Pentapetalae</taxon>
        <taxon>rosids</taxon>
        <taxon>fabids</taxon>
        <taxon>Malpighiales</taxon>
        <taxon>Rhizophoraceae</taxon>
        <taxon>Rhizophora</taxon>
    </lineage>
</organism>
<reference evidence="1" key="1">
    <citation type="submission" date="2018-02" db="EMBL/GenBank/DDBJ databases">
        <title>Rhizophora mucronata_Transcriptome.</title>
        <authorList>
            <person name="Meera S.P."/>
            <person name="Sreeshan A."/>
            <person name="Augustine A."/>
        </authorList>
    </citation>
    <scope>NUCLEOTIDE SEQUENCE</scope>
    <source>
        <tissue evidence="1">Leaf</tissue>
    </source>
</reference>
<accession>A0A2P2LAB7</accession>
<proteinExistence type="predicted"/>
<name>A0A2P2LAB7_RHIMU</name>
<dbReference type="AlphaFoldDB" id="A0A2P2LAB7"/>
<evidence type="ECO:0000313" key="1">
    <source>
        <dbReference type="EMBL" id="MBX14911.1"/>
    </source>
</evidence>
<sequence length="21" mass="2545">MQYIDHYYDIFMQFLGGRCGS</sequence>
<protein>
    <submittedName>
        <fullName evidence="1">Uncharacterized protein</fullName>
    </submittedName>
</protein>